<dbReference type="Proteomes" id="UP000053259">
    <property type="component" value="Unassembled WGS sequence"/>
</dbReference>
<keyword evidence="6 7" id="KW-0472">Membrane</keyword>
<feature type="transmembrane region" description="Helical" evidence="7">
    <location>
        <begin position="186"/>
        <end position="207"/>
    </location>
</feature>
<dbReference type="SFLD" id="SFLDS00052">
    <property type="entry name" value="Ferric_Reductase_Domain"/>
    <property type="match status" value="1"/>
</dbReference>
<feature type="transmembrane region" description="Helical" evidence="7">
    <location>
        <begin position="390"/>
        <end position="411"/>
    </location>
</feature>
<dbReference type="PANTHER" id="PTHR32361:SF9">
    <property type="entry name" value="FERRIC REDUCTASE TRANSMEMBRANE COMPONENT 3-RELATED"/>
    <property type="match status" value="1"/>
</dbReference>
<organism evidence="10 11">
    <name type="scientific">Verruconis gallopava</name>
    <dbReference type="NCBI Taxonomy" id="253628"/>
    <lineage>
        <taxon>Eukaryota</taxon>
        <taxon>Fungi</taxon>
        <taxon>Dikarya</taxon>
        <taxon>Ascomycota</taxon>
        <taxon>Pezizomycotina</taxon>
        <taxon>Dothideomycetes</taxon>
        <taxon>Pleosporomycetidae</taxon>
        <taxon>Venturiales</taxon>
        <taxon>Sympoventuriaceae</taxon>
        <taxon>Verruconis</taxon>
    </lineage>
</organism>
<keyword evidence="5" id="KW-0406">Ion transport</keyword>
<dbReference type="AlphaFoldDB" id="A0A0D1YUP8"/>
<dbReference type="GO" id="GO:0006826">
    <property type="term" value="P:iron ion transport"/>
    <property type="evidence" value="ECO:0007669"/>
    <property type="project" value="TreeGrafter"/>
</dbReference>
<evidence type="ECO:0000256" key="4">
    <source>
        <dbReference type="ARBA" id="ARBA00022989"/>
    </source>
</evidence>
<evidence type="ECO:0000313" key="10">
    <source>
        <dbReference type="EMBL" id="KIW04392.1"/>
    </source>
</evidence>
<accession>A0A0D1YUP8</accession>
<keyword evidence="2" id="KW-0813">Transport</keyword>
<dbReference type="GO" id="GO:0006879">
    <property type="term" value="P:intracellular iron ion homeostasis"/>
    <property type="evidence" value="ECO:0007669"/>
    <property type="project" value="TreeGrafter"/>
</dbReference>
<evidence type="ECO:0000256" key="3">
    <source>
        <dbReference type="ARBA" id="ARBA00022692"/>
    </source>
</evidence>
<protein>
    <recommendedName>
        <fullName evidence="9">Ferric oxidoreductase domain-containing protein</fullName>
    </recommendedName>
</protein>
<dbReference type="VEuPathDB" id="FungiDB:PV09_04673"/>
<proteinExistence type="predicted"/>
<reference evidence="10 11" key="1">
    <citation type="submission" date="2015-01" db="EMBL/GenBank/DDBJ databases">
        <title>The Genome Sequence of Ochroconis gallopava CBS43764.</title>
        <authorList>
            <consortium name="The Broad Institute Genomics Platform"/>
            <person name="Cuomo C."/>
            <person name="de Hoog S."/>
            <person name="Gorbushina A."/>
            <person name="Stielow B."/>
            <person name="Teixiera M."/>
            <person name="Abouelleil A."/>
            <person name="Chapman S.B."/>
            <person name="Priest M."/>
            <person name="Young S.K."/>
            <person name="Wortman J."/>
            <person name="Nusbaum C."/>
            <person name="Birren B."/>
        </authorList>
    </citation>
    <scope>NUCLEOTIDE SEQUENCE [LARGE SCALE GENOMIC DNA]</scope>
    <source>
        <strain evidence="10 11">CBS 43764</strain>
    </source>
</reference>
<evidence type="ECO:0000259" key="9">
    <source>
        <dbReference type="Pfam" id="PF01794"/>
    </source>
</evidence>
<evidence type="ECO:0000256" key="7">
    <source>
        <dbReference type="SAM" id="Phobius"/>
    </source>
</evidence>
<dbReference type="GO" id="GO:0005886">
    <property type="term" value="C:plasma membrane"/>
    <property type="evidence" value="ECO:0007669"/>
    <property type="project" value="TreeGrafter"/>
</dbReference>
<dbReference type="EMBL" id="KN847541">
    <property type="protein sequence ID" value="KIW04392.1"/>
    <property type="molecule type" value="Genomic_DNA"/>
</dbReference>
<dbReference type="OrthoDB" id="167398at2759"/>
<dbReference type="PANTHER" id="PTHR32361">
    <property type="entry name" value="FERRIC/CUPRIC REDUCTASE TRANSMEMBRANE COMPONENT"/>
    <property type="match status" value="1"/>
</dbReference>
<dbReference type="GO" id="GO:0015677">
    <property type="term" value="P:copper ion import"/>
    <property type="evidence" value="ECO:0007669"/>
    <property type="project" value="TreeGrafter"/>
</dbReference>
<feature type="domain" description="Ferric oxidoreductase" evidence="9">
    <location>
        <begin position="290"/>
        <end position="406"/>
    </location>
</feature>
<gene>
    <name evidence="10" type="ORF">PV09_04673</name>
</gene>
<sequence>MMTKTFGALLIFSAIQHAYSMTSQGRTGHGLIGYGIDMYKPPCAHACRDTISGSQLACSMVMSSHDHMFMKRMDMSGEVMTEPECYATDDVYLQTLAYCISTHCIGIPQWQLEKYWATYAVGRDEGQPIPKETYQQALAKISDAPTEVLVSGEPLNKTSLVDEEEYLANYNGDASFENAEIHHERYGIVLLVTGGAIPIATSLLRFVPFPSAWTSMFNAYFITPPTFGSKHNVPIFNIFHMPTRGQALFILYLIIINFVLSFVSLDTTTPNAWYATVHEQWSGYLGLRVGVLSFANLPLLILYAGRNNVLLWVTNWSHSTFLLLHRWVAWICTLQAVVHSIMYLKSYVESGDFATEVKLAYWIWGSVATLSFSLMIPCSAYPIRKAVYEVFLLWHNLLAVFVVVGCYYHIICRFQRQWGYETWIYVAIAVWGFERAMRLARLARNGVRTAKVTVIDDDYVRVDIEGVSDSGHAYLYFPTLTWRLWENHPFSVASTVLGSQALEGARKREETADVEKSGAVSVVKESGSSTRSAVAPAKVGLTFLLRLRDGLTAKIRNHASLPVLVESGYGSHESLASHPFLLCVAGGVGITACVPYLRAHPGRTRLLWGVRTPGIVEDMAVALANIDKEVYIGKRMNISEVLERELCPVEDAAVVVSGPNGMADEVRVAVAKLGRRGFKIKLVEEAFSW</sequence>
<dbReference type="HOGENOM" id="CLU_010365_2_0_1"/>
<feature type="signal peptide" evidence="8">
    <location>
        <begin position="1"/>
        <end position="20"/>
    </location>
</feature>
<dbReference type="GO" id="GO:0000293">
    <property type="term" value="F:ferric-chelate reductase activity"/>
    <property type="evidence" value="ECO:0007669"/>
    <property type="project" value="TreeGrafter"/>
</dbReference>
<dbReference type="InterPro" id="IPR013130">
    <property type="entry name" value="Fe3_Rdtase_TM_dom"/>
</dbReference>
<feature type="chain" id="PRO_5002252185" description="Ferric oxidoreductase domain-containing protein" evidence="8">
    <location>
        <begin position="21"/>
        <end position="689"/>
    </location>
</feature>
<feature type="transmembrane region" description="Helical" evidence="7">
    <location>
        <begin position="359"/>
        <end position="378"/>
    </location>
</feature>
<evidence type="ECO:0000313" key="11">
    <source>
        <dbReference type="Proteomes" id="UP000053259"/>
    </source>
</evidence>
<evidence type="ECO:0000256" key="5">
    <source>
        <dbReference type="ARBA" id="ARBA00023065"/>
    </source>
</evidence>
<comment type="subcellular location">
    <subcellularLocation>
        <location evidence="1">Membrane</location>
        <topology evidence="1">Multi-pass membrane protein</topology>
    </subcellularLocation>
</comment>
<dbReference type="STRING" id="253628.A0A0D1YUP8"/>
<dbReference type="CDD" id="cd06186">
    <property type="entry name" value="NOX_Duox_like_FAD_NADP"/>
    <property type="match status" value="1"/>
</dbReference>
<evidence type="ECO:0000256" key="1">
    <source>
        <dbReference type="ARBA" id="ARBA00004141"/>
    </source>
</evidence>
<dbReference type="SFLD" id="SFLDG01168">
    <property type="entry name" value="Ferric_reductase_subgroup_(FRE"/>
    <property type="match status" value="1"/>
</dbReference>
<keyword evidence="11" id="KW-1185">Reference proteome</keyword>
<dbReference type="InterPro" id="IPR039261">
    <property type="entry name" value="FNR_nucleotide-bd"/>
</dbReference>
<keyword evidence="4 7" id="KW-1133">Transmembrane helix</keyword>
<dbReference type="RefSeq" id="XP_016214261.1">
    <property type="nucleotide sequence ID" value="XM_016358059.1"/>
</dbReference>
<dbReference type="InterPro" id="IPR051410">
    <property type="entry name" value="Ferric/Cupric_Reductase"/>
</dbReference>
<dbReference type="GeneID" id="27312646"/>
<evidence type="ECO:0000256" key="8">
    <source>
        <dbReference type="SAM" id="SignalP"/>
    </source>
</evidence>
<dbReference type="Pfam" id="PF01794">
    <property type="entry name" value="Ferric_reduct"/>
    <property type="match status" value="1"/>
</dbReference>
<dbReference type="InParanoid" id="A0A0D1YUP8"/>
<feature type="transmembrane region" description="Helical" evidence="7">
    <location>
        <begin position="324"/>
        <end position="344"/>
    </location>
</feature>
<evidence type="ECO:0000256" key="2">
    <source>
        <dbReference type="ARBA" id="ARBA00022448"/>
    </source>
</evidence>
<evidence type="ECO:0000256" key="6">
    <source>
        <dbReference type="ARBA" id="ARBA00023136"/>
    </source>
</evidence>
<feature type="transmembrane region" description="Helical" evidence="7">
    <location>
        <begin position="285"/>
        <end position="304"/>
    </location>
</feature>
<name>A0A0D1YUP8_9PEZI</name>
<dbReference type="FunCoup" id="A0A0D1YUP8">
    <property type="interactions" value="350"/>
</dbReference>
<keyword evidence="8" id="KW-0732">Signal</keyword>
<feature type="transmembrane region" description="Helical" evidence="7">
    <location>
        <begin position="247"/>
        <end position="265"/>
    </location>
</feature>
<dbReference type="SUPFAM" id="SSF52343">
    <property type="entry name" value="Ferredoxin reductase-like, C-terminal NADP-linked domain"/>
    <property type="match status" value="1"/>
</dbReference>
<keyword evidence="3 7" id="KW-0812">Transmembrane</keyword>